<dbReference type="RefSeq" id="WP_084641808.1">
    <property type="nucleotide sequence ID" value="NZ_QHHU01000002.1"/>
</dbReference>
<protein>
    <submittedName>
        <fullName evidence="2">XRE family transcriptional regulator</fullName>
    </submittedName>
</protein>
<dbReference type="OrthoDB" id="5184419at2"/>
<dbReference type="Pfam" id="PF13560">
    <property type="entry name" value="HTH_31"/>
    <property type="match status" value="1"/>
</dbReference>
<accession>A0A428X4M7</accession>
<dbReference type="Gene3D" id="1.10.260.40">
    <property type="entry name" value="lambda repressor-like DNA-binding domains"/>
    <property type="match status" value="1"/>
</dbReference>
<dbReference type="AlphaFoldDB" id="A0A428X4M7"/>
<dbReference type="SUPFAM" id="SSF47413">
    <property type="entry name" value="lambda repressor-like DNA-binding domains"/>
    <property type="match status" value="1"/>
</dbReference>
<evidence type="ECO:0000313" key="2">
    <source>
        <dbReference type="EMBL" id="RSM50249.1"/>
    </source>
</evidence>
<dbReference type="Proteomes" id="UP000286716">
    <property type="component" value="Unassembled WGS sequence"/>
</dbReference>
<proteinExistence type="predicted"/>
<evidence type="ECO:0000259" key="1">
    <source>
        <dbReference type="PROSITE" id="PS50943"/>
    </source>
</evidence>
<organism evidence="2 3">
    <name type="scientific">Amycolatopsis balhimycina DSM 5908</name>
    <dbReference type="NCBI Taxonomy" id="1081091"/>
    <lineage>
        <taxon>Bacteria</taxon>
        <taxon>Bacillati</taxon>
        <taxon>Actinomycetota</taxon>
        <taxon>Actinomycetes</taxon>
        <taxon>Pseudonocardiales</taxon>
        <taxon>Pseudonocardiaceae</taxon>
        <taxon>Amycolatopsis</taxon>
    </lineage>
</organism>
<feature type="domain" description="HTH cro/C1-type" evidence="1">
    <location>
        <begin position="27"/>
        <end position="82"/>
    </location>
</feature>
<dbReference type="InterPro" id="IPR010982">
    <property type="entry name" value="Lambda_DNA-bd_dom_sf"/>
</dbReference>
<dbReference type="GO" id="GO:0003677">
    <property type="term" value="F:DNA binding"/>
    <property type="evidence" value="ECO:0007669"/>
    <property type="project" value="InterPro"/>
</dbReference>
<dbReference type="CDD" id="cd00093">
    <property type="entry name" value="HTH_XRE"/>
    <property type="match status" value="1"/>
</dbReference>
<dbReference type="EMBL" id="QHHU01000002">
    <property type="protein sequence ID" value="RSM50249.1"/>
    <property type="molecule type" value="Genomic_DNA"/>
</dbReference>
<dbReference type="PROSITE" id="PS50943">
    <property type="entry name" value="HTH_CROC1"/>
    <property type="match status" value="1"/>
</dbReference>
<dbReference type="SMART" id="SM00530">
    <property type="entry name" value="HTH_XRE"/>
    <property type="match status" value="1"/>
</dbReference>
<gene>
    <name evidence="2" type="ORF">DMA12_03115</name>
</gene>
<sequence length="103" mass="11335">MTDRNRVQWTSRTARPMPDTRLVGGWIRWVRVVNGMSGNDLAQRSGVSLDHLYLLERSERVLTSIGMAVRIADALGVPPAAVVVRAVLNYRPAAAPVLADQEV</sequence>
<reference evidence="2 3" key="1">
    <citation type="submission" date="2018-05" db="EMBL/GenBank/DDBJ databases">
        <title>Evolution of GPA BGCs.</title>
        <authorList>
            <person name="Waglechner N."/>
            <person name="Wright G.D."/>
        </authorList>
    </citation>
    <scope>NUCLEOTIDE SEQUENCE [LARGE SCALE GENOMIC DNA]</scope>
    <source>
        <strain evidence="2 3">DSM 5908</strain>
    </source>
</reference>
<dbReference type="InterPro" id="IPR001387">
    <property type="entry name" value="Cro/C1-type_HTH"/>
</dbReference>
<evidence type="ECO:0000313" key="3">
    <source>
        <dbReference type="Proteomes" id="UP000286716"/>
    </source>
</evidence>
<comment type="caution">
    <text evidence="2">The sequence shown here is derived from an EMBL/GenBank/DDBJ whole genome shotgun (WGS) entry which is preliminary data.</text>
</comment>
<keyword evidence="3" id="KW-1185">Reference proteome</keyword>
<name>A0A428X4M7_AMYBA</name>